<reference evidence="7" key="1">
    <citation type="submission" date="2018-06" db="EMBL/GenBank/DDBJ databases">
        <title>Metagenomic Sequencing for Combined Detection of RNA and DNA Viruses in Respiratory Samples From Pediatric Patients.</title>
        <authorList>
            <person name="van Boheemen S."/>
            <person name="van Rijn-Klink A.L."/>
            <person name="Pappas N."/>
            <person name="Carbo E.C."/>
            <person name="van 't Hof P."/>
            <person name="Vorderman R.H.P."/>
            <person name="Mei H."/>
            <person name="Claas E.C.J."/>
            <person name="Kroes A.C.M."/>
            <person name="de Vries J.J.C."/>
        </authorList>
    </citation>
    <scope>NUCLEOTIDE SEQUENCE [LARGE SCALE GENOMIC DNA]</scope>
</reference>
<accession>A0A482F5F8</accession>
<evidence type="ECO:0000256" key="2">
    <source>
        <dbReference type="ARBA" id="ARBA00004535"/>
    </source>
</evidence>
<keyword evidence="5" id="KW-0920">Virion tegument</keyword>
<dbReference type="EMBL" id="MH509440">
    <property type="protein sequence ID" value="QBN85175.1"/>
    <property type="molecule type" value="Genomic_DNA"/>
</dbReference>
<dbReference type="GO" id="GO:0044204">
    <property type="term" value="C:host cell nuclear matrix"/>
    <property type="evidence" value="ECO:0007669"/>
    <property type="project" value="UniProtKB-SubCell"/>
</dbReference>
<dbReference type="Proteomes" id="UP000326297">
    <property type="component" value="Segment"/>
</dbReference>
<proteinExistence type="inferred from homology"/>
<evidence type="ECO:0000256" key="1">
    <source>
        <dbReference type="ARBA" id="ARBA00004428"/>
    </source>
</evidence>
<evidence type="ECO:0000313" key="7">
    <source>
        <dbReference type="EMBL" id="QBN85175.1"/>
    </source>
</evidence>
<keyword evidence="8" id="KW-1185">Reference proteome</keyword>
<dbReference type="GeneID" id="80531901"/>
<evidence type="ECO:0000256" key="5">
    <source>
        <dbReference type="ARBA" id="ARBA00022580"/>
    </source>
</evidence>
<dbReference type="InterPro" id="IPR007622">
    <property type="entry name" value="Herpes_UL55"/>
</dbReference>
<dbReference type="RefSeq" id="YP_010794886.1">
    <property type="nucleotide sequence ID" value="NC_075562.1"/>
</dbReference>
<keyword evidence="4" id="KW-1048">Host nucleus</keyword>
<evidence type="ECO:0000256" key="4">
    <source>
        <dbReference type="ARBA" id="ARBA00022562"/>
    </source>
</evidence>
<comment type="subcellular location">
    <subcellularLocation>
        <location evidence="1">Host nucleus matrix</location>
    </subcellularLocation>
    <subcellularLocation>
        <location evidence="2">Virion tegument</location>
    </subcellularLocation>
</comment>
<keyword evidence="6" id="KW-0946">Virion</keyword>
<dbReference type="KEGG" id="vg:80531901"/>
<name>A0A482F5F8_9ALPH</name>
<comment type="similarity">
    <text evidence="3">Belongs to the alphaherpesvirinae HHV-1 UL55 family.</text>
</comment>
<protein>
    <submittedName>
        <fullName evidence="7">Nuclear protein UL55-like protein</fullName>
    </submittedName>
</protein>
<evidence type="ECO:0000256" key="6">
    <source>
        <dbReference type="ARBA" id="ARBA00022844"/>
    </source>
</evidence>
<evidence type="ECO:0000256" key="3">
    <source>
        <dbReference type="ARBA" id="ARBA00009538"/>
    </source>
</evidence>
<gene>
    <name evidence="7" type="primary">UL55</name>
</gene>
<evidence type="ECO:0000313" key="8">
    <source>
        <dbReference type="Proteomes" id="UP000326297"/>
    </source>
</evidence>
<dbReference type="Pfam" id="PF04537">
    <property type="entry name" value="Herpes_UL55"/>
    <property type="match status" value="1"/>
</dbReference>
<dbReference type="GO" id="GO:0019058">
    <property type="term" value="P:viral life cycle"/>
    <property type="evidence" value="ECO:0007669"/>
    <property type="project" value="InterPro"/>
</dbReference>
<dbReference type="GO" id="GO:0019033">
    <property type="term" value="C:viral tegument"/>
    <property type="evidence" value="ECO:0007669"/>
    <property type="project" value="UniProtKB-SubCell"/>
</dbReference>
<sequence length="185" mass="20655">MSTKDKTHADMNKEYEETLDCKLELLVEINHVVSPQALDVSWGSWISTNTPLKSPSFFDNRSYTLRAKCNTLLHIHAFFIGVYERSSSKQLSLGDLQNFCSILNNPRILSEMLSKCNICVSPFSAATQHNVDRDGVMRTISGIGFHCHCNRPFSIECWTAANTAAVKILSVGRGISAAKDKKNKK</sequence>
<organism evidence="7 8">
    <name type="scientific">Phocid alphaherpesvirus 1</name>
    <dbReference type="NCBI Taxonomy" id="47418"/>
    <lineage>
        <taxon>Viruses</taxon>
        <taxon>Duplodnaviria</taxon>
        <taxon>Heunggongvirae</taxon>
        <taxon>Peploviricota</taxon>
        <taxon>Herviviricetes</taxon>
        <taxon>Herpesvirales</taxon>
        <taxon>Orthoherpesviridae</taxon>
        <taxon>Alphaherpesvirinae</taxon>
        <taxon>Varicellovirus</taxon>
        <taxon>Varicellovirus phocidalpha1</taxon>
    </lineage>
</organism>